<evidence type="ECO:0000256" key="7">
    <source>
        <dbReference type="ARBA" id="ARBA00023136"/>
    </source>
</evidence>
<evidence type="ECO:0000259" key="9">
    <source>
        <dbReference type="PROSITE" id="PS51779"/>
    </source>
</evidence>
<dbReference type="GO" id="GO:0008320">
    <property type="term" value="F:protein transmembrane transporter activity"/>
    <property type="evidence" value="ECO:0007669"/>
    <property type="project" value="TreeGrafter"/>
</dbReference>
<dbReference type="PANTHER" id="PTHR34597:SF1">
    <property type="entry name" value="HEME_HEMOPEXIN TRANSPORTER PROTEIN HUXB"/>
    <property type="match status" value="1"/>
</dbReference>
<dbReference type="InterPro" id="IPR005565">
    <property type="entry name" value="Hemolysn_activator_HlyB_C"/>
</dbReference>
<keyword evidence="8" id="KW-0998">Cell outer membrane</keyword>
<sequence>MERKLILKYFVFLLIVLTNLQSAKLDRPAGTNMGDVLKSIDPDEFLEKRGELYKAPEKPILEPSDINKPNARIDDKAKVFIKTFRFSHNSAISSEKLIKLVKDYENKELNLYSMQELTTVITKYYREKGYFVARAYIPAQELENNILEIAVIEGKHGEFKLKNSSLVKDEVILNYLNNIKKGDYVLDNKLERELLIIDELSGARVINSDVYPGAEIGESDFLVSLDKSAKYSAYAMIDNYGTKYTGEHRLNLGANINSITGIGDILSFNTLISENTNLLNYGFTYSRHIAYSGLNGGIGLSKTDYEMDKMGDFEVLGSSLNLNLFLSYPLVKTHSTLRAIQINSTISKMDDESGPKSYTEIAKKQDSNLMIKLNEKRPTSILSRPGTLNAYIGYSFGNLSMDNDIAKDTDLLLKSEGFYHKIVAYLGHQQYIVPKITLQTSIKIQKNLGRNLDGGQRISVAGSNGVRAYEDSELSGDSGYSASLDLIYSLPNFSNYFHNISIFTDFAEVKRNTKTFNDDKNSRRLGAYGLGYAFSYKDFNFKTTYGFGFGSEKEPTVEKEFSKKAEKFLFQAIYQF</sequence>
<dbReference type="InterPro" id="IPR013686">
    <property type="entry name" value="Polypept-transport_assoc_ShlB"/>
</dbReference>
<evidence type="ECO:0000313" key="10">
    <source>
        <dbReference type="EMBL" id="OCL98960.1"/>
    </source>
</evidence>
<comment type="similarity">
    <text evidence="2">Belongs to the TPS (TC 1.B.20) family.</text>
</comment>
<protein>
    <submittedName>
        <fullName evidence="10">Heme/hemopexin transporter protein HuxB</fullName>
    </submittedName>
</protein>
<name>A0A1C0B6N4_9BACT</name>
<evidence type="ECO:0000256" key="4">
    <source>
        <dbReference type="ARBA" id="ARBA00022452"/>
    </source>
</evidence>
<keyword evidence="4" id="KW-1134">Transmembrane beta strand</keyword>
<keyword evidence="6" id="KW-0653">Protein transport</keyword>
<dbReference type="Gene3D" id="2.40.160.50">
    <property type="entry name" value="membrane protein fhac: a member of the omp85/tpsb transporter family"/>
    <property type="match status" value="1"/>
</dbReference>
<evidence type="ECO:0000256" key="6">
    <source>
        <dbReference type="ARBA" id="ARBA00022927"/>
    </source>
</evidence>
<dbReference type="PATRIC" id="fig|544718.51.peg.1442"/>
<keyword evidence="5" id="KW-0812">Transmembrane</keyword>
<keyword evidence="7" id="KW-0472">Membrane</keyword>
<dbReference type="GO" id="GO:0098046">
    <property type="term" value="C:type V protein secretion system complex"/>
    <property type="evidence" value="ECO:0007669"/>
    <property type="project" value="TreeGrafter"/>
</dbReference>
<dbReference type="Pfam" id="PF08479">
    <property type="entry name" value="POTRA_2"/>
    <property type="match status" value="1"/>
</dbReference>
<dbReference type="InterPro" id="IPR051544">
    <property type="entry name" value="TPS_OM_transporter"/>
</dbReference>
<dbReference type="RefSeq" id="WP_066186648.1">
    <property type="nucleotide sequence ID" value="NZ_LCUJ01000004.1"/>
</dbReference>
<evidence type="ECO:0000256" key="8">
    <source>
        <dbReference type="ARBA" id="ARBA00023237"/>
    </source>
</evidence>
<dbReference type="EMBL" id="LCUJ01000004">
    <property type="protein sequence ID" value="OCL98960.1"/>
    <property type="molecule type" value="Genomic_DNA"/>
</dbReference>
<evidence type="ECO:0000256" key="1">
    <source>
        <dbReference type="ARBA" id="ARBA00004442"/>
    </source>
</evidence>
<dbReference type="Proteomes" id="UP000093281">
    <property type="component" value="Unassembled WGS sequence"/>
</dbReference>
<dbReference type="PANTHER" id="PTHR34597">
    <property type="entry name" value="SLR1661 PROTEIN"/>
    <property type="match status" value="1"/>
</dbReference>
<dbReference type="PROSITE" id="PS51779">
    <property type="entry name" value="POTRA"/>
    <property type="match status" value="1"/>
</dbReference>
<comment type="subcellular location">
    <subcellularLocation>
        <location evidence="1">Cell outer membrane</location>
    </subcellularLocation>
</comment>
<accession>A0A1C0B6N4</accession>
<dbReference type="InterPro" id="IPR034746">
    <property type="entry name" value="POTRA"/>
</dbReference>
<keyword evidence="3" id="KW-0813">Transport</keyword>
<comment type="caution">
    <text evidence="10">The sequence shown here is derived from an EMBL/GenBank/DDBJ whole genome shotgun (WGS) entry which is preliminary data.</text>
</comment>
<dbReference type="STRING" id="544718.AAX25_01161"/>
<reference evidence="11" key="1">
    <citation type="submission" date="2015-05" db="EMBL/GenBank/DDBJ databases">
        <authorList>
            <person name="Rovetto F."/>
            <person name="Cocolin L."/>
            <person name="Illeghems K."/>
            <person name="Van Nieuwerburgh F."/>
            <person name="Houf K."/>
        </authorList>
    </citation>
    <scope>NUCLEOTIDE SEQUENCE [LARGE SCALE GENOMIC DNA]</scope>
    <source>
        <strain evidence="11">DU22</strain>
    </source>
</reference>
<dbReference type="Pfam" id="PF03865">
    <property type="entry name" value="ShlB"/>
    <property type="match status" value="1"/>
</dbReference>
<proteinExistence type="inferred from homology"/>
<dbReference type="GO" id="GO:0009279">
    <property type="term" value="C:cell outer membrane"/>
    <property type="evidence" value="ECO:0007669"/>
    <property type="project" value="UniProtKB-SubCell"/>
</dbReference>
<evidence type="ECO:0000313" key="11">
    <source>
        <dbReference type="Proteomes" id="UP000093281"/>
    </source>
</evidence>
<evidence type="ECO:0000256" key="3">
    <source>
        <dbReference type="ARBA" id="ARBA00022448"/>
    </source>
</evidence>
<dbReference type="OrthoDB" id="572300at2"/>
<organism evidence="10 11">
    <name type="scientific">Aliarcobacter thereius</name>
    <dbReference type="NCBI Taxonomy" id="544718"/>
    <lineage>
        <taxon>Bacteria</taxon>
        <taxon>Pseudomonadati</taxon>
        <taxon>Campylobacterota</taxon>
        <taxon>Epsilonproteobacteria</taxon>
        <taxon>Campylobacterales</taxon>
        <taxon>Arcobacteraceae</taxon>
        <taxon>Aliarcobacter</taxon>
    </lineage>
</organism>
<feature type="domain" description="POTRA" evidence="9">
    <location>
        <begin position="79"/>
        <end position="154"/>
    </location>
</feature>
<gene>
    <name evidence="10" type="primary">hxuB</name>
    <name evidence="10" type="ORF">AAX29_01470</name>
</gene>
<dbReference type="GO" id="GO:0046819">
    <property type="term" value="P:protein secretion by the type V secretion system"/>
    <property type="evidence" value="ECO:0007669"/>
    <property type="project" value="TreeGrafter"/>
</dbReference>
<dbReference type="Gene3D" id="3.10.20.310">
    <property type="entry name" value="membrane protein fhac"/>
    <property type="match status" value="1"/>
</dbReference>
<evidence type="ECO:0000256" key="2">
    <source>
        <dbReference type="ARBA" id="ARBA00009055"/>
    </source>
</evidence>
<dbReference type="AlphaFoldDB" id="A0A1C0B6N4"/>
<evidence type="ECO:0000256" key="5">
    <source>
        <dbReference type="ARBA" id="ARBA00022692"/>
    </source>
</evidence>